<gene>
    <name evidence="2" type="ORF">BDK51DRAFT_40020</name>
</gene>
<organism evidence="2 3">
    <name type="scientific">Blyttiomyces helicus</name>
    <dbReference type="NCBI Taxonomy" id="388810"/>
    <lineage>
        <taxon>Eukaryota</taxon>
        <taxon>Fungi</taxon>
        <taxon>Fungi incertae sedis</taxon>
        <taxon>Chytridiomycota</taxon>
        <taxon>Chytridiomycota incertae sedis</taxon>
        <taxon>Chytridiomycetes</taxon>
        <taxon>Chytridiomycetes incertae sedis</taxon>
        <taxon>Blyttiomyces</taxon>
    </lineage>
</organism>
<reference evidence="3" key="1">
    <citation type="journal article" date="2018" name="Nat. Microbiol.">
        <title>Leveraging single-cell genomics to expand the fungal tree of life.</title>
        <authorList>
            <person name="Ahrendt S.R."/>
            <person name="Quandt C.A."/>
            <person name="Ciobanu D."/>
            <person name="Clum A."/>
            <person name="Salamov A."/>
            <person name="Andreopoulos B."/>
            <person name="Cheng J.F."/>
            <person name="Woyke T."/>
            <person name="Pelin A."/>
            <person name="Henrissat B."/>
            <person name="Reynolds N.K."/>
            <person name="Benny G.L."/>
            <person name="Smith M.E."/>
            <person name="James T.Y."/>
            <person name="Grigoriev I.V."/>
        </authorList>
    </citation>
    <scope>NUCLEOTIDE SEQUENCE [LARGE SCALE GENOMIC DNA]</scope>
</reference>
<evidence type="ECO:0000313" key="2">
    <source>
        <dbReference type="EMBL" id="RKO89061.1"/>
    </source>
</evidence>
<protein>
    <recommendedName>
        <fullName evidence="4">Quinon protein alcohol dehydrogenase-like superfamily</fullName>
    </recommendedName>
</protein>
<evidence type="ECO:0000313" key="3">
    <source>
        <dbReference type="Proteomes" id="UP000269721"/>
    </source>
</evidence>
<dbReference type="SUPFAM" id="SSF50998">
    <property type="entry name" value="Quinoprotein alcohol dehydrogenase-like"/>
    <property type="match status" value="1"/>
</dbReference>
<dbReference type="InterPro" id="IPR011047">
    <property type="entry name" value="Quinoprotein_ADH-like_sf"/>
</dbReference>
<dbReference type="InterPro" id="IPR015943">
    <property type="entry name" value="WD40/YVTN_repeat-like_dom_sf"/>
</dbReference>
<feature type="compositionally biased region" description="Pro residues" evidence="1">
    <location>
        <begin position="96"/>
        <end position="136"/>
    </location>
</feature>
<feature type="region of interest" description="Disordered" evidence="1">
    <location>
        <begin position="38"/>
        <end position="136"/>
    </location>
</feature>
<name>A0A4P9W941_9FUNG</name>
<sequence length="610" mass="65361">MPKTSARVVALTQVSEPPTLLPLLQTLKSPHFSFSQMRAADNTDLPPPYSLTEQTPPLPCSPSSSSPTTPSAPPMFAFFDTPAPRPAPSRATSTAPPLPRPSPSRPTATAPPLPRPSPPRTTPTAPPLLQPSTPATPCPRDLLFLATGGTVHAVSKLTGTTVWSHTLGTLAPLGRGSSYQGLYSLLPSTDGTSLFCGFAGQLVVLDTTLGTMRKSRQMHIARLDISLAYAPGGAAADASTRAKRDRGATMGIFTYVGSGTCVRAVDSETGTTLWTCYLAIPVGDDPLGLDRIAAAPSLLYEDGILYCAALGCVMAVDAMTGVQVSGDLPGLEESAGDGRVGEIGGLAWLMFEHHLVWWRSFLLPRNTGRVRQRSFQYHEVALATCATNNGFNYHEGQGRDACYGDSKSAHRTFVAGTSGWTFAINELGQEYQKHRKYLPQQLTVLRPIIPDAASESPLSLPSTSNDILLVLLSNNTLYAVSPSDPARDLWTFASSSHSNASIHTDLAILGSRILVASNGKVRALDMQGHKLWTHKFHGIGSHPVTLAVPLAGQGTAPGHGWNRSAPIALSLPWKRVLEFAVEEEVPELWAKNGPRSGAREREHVRFRTYY</sequence>
<dbReference type="AlphaFoldDB" id="A0A4P9W941"/>
<dbReference type="Proteomes" id="UP000269721">
    <property type="component" value="Unassembled WGS sequence"/>
</dbReference>
<evidence type="ECO:0000256" key="1">
    <source>
        <dbReference type="SAM" id="MobiDB-lite"/>
    </source>
</evidence>
<dbReference type="InterPro" id="IPR018391">
    <property type="entry name" value="PQQ_b-propeller_rpt"/>
</dbReference>
<dbReference type="SMART" id="SM00564">
    <property type="entry name" value="PQQ"/>
    <property type="match status" value="4"/>
</dbReference>
<dbReference type="Gene3D" id="2.130.10.10">
    <property type="entry name" value="YVTN repeat-like/Quinoprotein amine dehydrogenase"/>
    <property type="match status" value="2"/>
</dbReference>
<keyword evidence="3" id="KW-1185">Reference proteome</keyword>
<proteinExistence type="predicted"/>
<evidence type="ECO:0008006" key="4">
    <source>
        <dbReference type="Google" id="ProtNLM"/>
    </source>
</evidence>
<accession>A0A4P9W941</accession>
<dbReference type="EMBL" id="KZ996313">
    <property type="protein sequence ID" value="RKO89061.1"/>
    <property type="molecule type" value="Genomic_DNA"/>
</dbReference>